<name>X0YE19_9ZZZZ</name>
<organism evidence="1">
    <name type="scientific">marine sediment metagenome</name>
    <dbReference type="NCBI Taxonomy" id="412755"/>
    <lineage>
        <taxon>unclassified sequences</taxon>
        <taxon>metagenomes</taxon>
        <taxon>ecological metagenomes</taxon>
    </lineage>
</organism>
<proteinExistence type="predicted"/>
<comment type="caution">
    <text evidence="1">The sequence shown here is derived from an EMBL/GenBank/DDBJ whole genome shotgun (WGS) entry which is preliminary data.</text>
</comment>
<accession>X0YE19</accession>
<reference evidence="1" key="1">
    <citation type="journal article" date="2014" name="Front. Microbiol.">
        <title>High frequency of phylogenetically diverse reductive dehalogenase-homologous genes in deep subseafloor sedimentary metagenomes.</title>
        <authorList>
            <person name="Kawai M."/>
            <person name="Futagami T."/>
            <person name="Toyoda A."/>
            <person name="Takaki Y."/>
            <person name="Nishi S."/>
            <person name="Hori S."/>
            <person name="Arai W."/>
            <person name="Tsubouchi T."/>
            <person name="Morono Y."/>
            <person name="Uchiyama I."/>
            <person name="Ito T."/>
            <person name="Fujiyama A."/>
            <person name="Inagaki F."/>
            <person name="Takami H."/>
        </authorList>
    </citation>
    <scope>NUCLEOTIDE SEQUENCE</scope>
    <source>
        <strain evidence="1">Expedition CK06-06</strain>
    </source>
</reference>
<dbReference type="AlphaFoldDB" id="X0YE19"/>
<sequence>MYKPSIRQAIAICKLILARFFNKGGCEINDFIEIAVVTSPLENQELARKIATELLSFNNSVRQQISSDVVKSDLFGSETAQDLLDDLGLDLSELDEVFDDFELLDNYFNEIEGLDLDQLMDESLNNFFDKFSEELGEDPYKTALDVIDKNAIANFNKFKDLEAMLDYARELLKNKINHLEPEDIDAAEKLDLLDDIVSKSDSLKEKLISQLAKDQNLEKFKENLSKILSSNSFEGLNIAKFVHNFF</sequence>
<evidence type="ECO:0000313" key="1">
    <source>
        <dbReference type="EMBL" id="GAG54164.1"/>
    </source>
</evidence>
<protein>
    <submittedName>
        <fullName evidence="1">Uncharacterized protein</fullName>
    </submittedName>
</protein>
<gene>
    <name evidence="1" type="ORF">S01H4_13154</name>
</gene>
<dbReference type="EMBL" id="BART01005804">
    <property type="protein sequence ID" value="GAG54164.1"/>
    <property type="molecule type" value="Genomic_DNA"/>
</dbReference>